<sequence length="134" mass="15062">MVSGPHSCNLLCARAEWLAKQGNREQKKPRQRRVFLCSFLQGHPDEKLSYDMCDEGKRGLGRLWIATSLKTASPSSFKHKPGFWHGASKQVQPIEEHSQGTVADVMKCRKDSQDDRYDGRTHASHGTDPAELKG</sequence>
<evidence type="ECO:0000313" key="2">
    <source>
        <dbReference type="EMBL" id="KEQ64333.1"/>
    </source>
</evidence>
<feature type="region of interest" description="Disordered" evidence="1">
    <location>
        <begin position="73"/>
        <end position="134"/>
    </location>
</feature>
<dbReference type="EMBL" id="KL584829">
    <property type="protein sequence ID" value="KEQ64333.1"/>
    <property type="molecule type" value="Genomic_DNA"/>
</dbReference>
<dbReference type="RefSeq" id="XP_040881356.1">
    <property type="nucleotide sequence ID" value="XM_041024498.1"/>
</dbReference>
<accession>A0A074VV31</accession>
<dbReference type="HOGENOM" id="CLU_1895759_0_0_1"/>
<reference evidence="2 3" key="1">
    <citation type="journal article" date="2014" name="BMC Genomics">
        <title>Genome sequencing of four Aureobasidium pullulans varieties: biotechnological potential, stress tolerance, and description of new species.</title>
        <authorList>
            <person name="Gostin Ar C."/>
            <person name="Ohm R.A."/>
            <person name="Kogej T."/>
            <person name="Sonjak S."/>
            <person name="Turk M."/>
            <person name="Zajc J."/>
            <person name="Zalar P."/>
            <person name="Grube M."/>
            <person name="Sun H."/>
            <person name="Han J."/>
            <person name="Sharma A."/>
            <person name="Chiniquy J."/>
            <person name="Ngan C.Y."/>
            <person name="Lipzen A."/>
            <person name="Barry K."/>
            <person name="Grigoriev I.V."/>
            <person name="Gunde-Cimerman N."/>
        </authorList>
    </citation>
    <scope>NUCLEOTIDE SEQUENCE [LARGE SCALE GENOMIC DNA]</scope>
    <source>
        <strain evidence="2 3">CBS 110374</strain>
    </source>
</reference>
<protein>
    <submittedName>
        <fullName evidence="2">Uncharacterized protein</fullName>
    </submittedName>
</protein>
<proteinExistence type="predicted"/>
<name>A0A074VV31_AURM1</name>
<dbReference type="GeneID" id="63917871"/>
<organism evidence="2 3">
    <name type="scientific">Aureobasidium melanogenum (strain CBS 110374)</name>
    <name type="common">Aureobasidium pullulans var. melanogenum</name>
    <dbReference type="NCBI Taxonomy" id="1043003"/>
    <lineage>
        <taxon>Eukaryota</taxon>
        <taxon>Fungi</taxon>
        <taxon>Dikarya</taxon>
        <taxon>Ascomycota</taxon>
        <taxon>Pezizomycotina</taxon>
        <taxon>Dothideomycetes</taxon>
        <taxon>Dothideomycetidae</taxon>
        <taxon>Dothideales</taxon>
        <taxon>Saccotheciaceae</taxon>
        <taxon>Aureobasidium</taxon>
    </lineage>
</organism>
<feature type="compositionally biased region" description="Basic and acidic residues" evidence="1">
    <location>
        <begin position="106"/>
        <end position="121"/>
    </location>
</feature>
<evidence type="ECO:0000256" key="1">
    <source>
        <dbReference type="SAM" id="MobiDB-lite"/>
    </source>
</evidence>
<gene>
    <name evidence="2" type="ORF">M437DRAFT_64877</name>
</gene>
<dbReference type="Proteomes" id="UP000030672">
    <property type="component" value="Unassembled WGS sequence"/>
</dbReference>
<dbReference type="AlphaFoldDB" id="A0A074VV31"/>
<evidence type="ECO:0000313" key="3">
    <source>
        <dbReference type="Proteomes" id="UP000030672"/>
    </source>
</evidence>
<keyword evidence="3" id="KW-1185">Reference proteome</keyword>